<comment type="caution">
    <text evidence="1">The sequence shown here is derived from an EMBL/GenBank/DDBJ whole genome shotgun (WGS) entry which is preliminary data.</text>
</comment>
<keyword evidence="1" id="KW-0808">Transferase</keyword>
<evidence type="ECO:0000313" key="2">
    <source>
        <dbReference type="Proteomes" id="UP000245207"/>
    </source>
</evidence>
<dbReference type="PANTHER" id="PTHR36617:SF16">
    <property type="entry name" value="OS04G0516500 PROTEIN"/>
    <property type="match status" value="1"/>
</dbReference>
<reference evidence="1 2" key="1">
    <citation type="journal article" date="2018" name="Mol. Plant">
        <title>The genome of Artemisia annua provides insight into the evolution of Asteraceae family and artemisinin biosynthesis.</title>
        <authorList>
            <person name="Shen Q."/>
            <person name="Zhang L."/>
            <person name="Liao Z."/>
            <person name="Wang S."/>
            <person name="Yan T."/>
            <person name="Shi P."/>
            <person name="Liu M."/>
            <person name="Fu X."/>
            <person name="Pan Q."/>
            <person name="Wang Y."/>
            <person name="Lv Z."/>
            <person name="Lu X."/>
            <person name="Zhang F."/>
            <person name="Jiang W."/>
            <person name="Ma Y."/>
            <person name="Chen M."/>
            <person name="Hao X."/>
            <person name="Li L."/>
            <person name="Tang Y."/>
            <person name="Lv G."/>
            <person name="Zhou Y."/>
            <person name="Sun X."/>
            <person name="Brodelius P.E."/>
            <person name="Rose J.K.C."/>
            <person name="Tang K."/>
        </authorList>
    </citation>
    <scope>NUCLEOTIDE SEQUENCE [LARGE SCALE GENOMIC DNA]</scope>
    <source>
        <strain evidence="2">cv. Huhao1</strain>
        <tissue evidence="1">Leaf</tissue>
    </source>
</reference>
<dbReference type="EMBL" id="PKPP01002628">
    <property type="protein sequence ID" value="PWA74064.1"/>
    <property type="molecule type" value="Genomic_DNA"/>
</dbReference>
<keyword evidence="2" id="KW-1185">Reference proteome</keyword>
<dbReference type="GO" id="GO:0003964">
    <property type="term" value="F:RNA-directed DNA polymerase activity"/>
    <property type="evidence" value="ECO:0007669"/>
    <property type="project" value="UniProtKB-KW"/>
</dbReference>
<sequence length="142" mass="16404">MIKKLKHKGIDLMTLCKRKLGNGESILFWEDVWWGNQTLKSLYPRIHMLDSHKDCCVAHQLPPHEWNTVLRCDPRGGIEVSQFNELRLHIESVVLNSNPDSWSRTPNIHKGFTVGSVWLLVDSHLLAVGPHATRWNRNIPIK</sequence>
<dbReference type="PANTHER" id="PTHR36617">
    <property type="entry name" value="PROTEIN, PUTATIVE-RELATED"/>
    <property type="match status" value="1"/>
</dbReference>
<evidence type="ECO:0000313" key="1">
    <source>
        <dbReference type="EMBL" id="PWA74064.1"/>
    </source>
</evidence>
<protein>
    <submittedName>
        <fullName evidence="1">RNA-directed DNA polymerase, eukaryota, Reverse transcriptase zinc-binding domain protein</fullName>
    </submittedName>
</protein>
<keyword evidence="1" id="KW-0548">Nucleotidyltransferase</keyword>
<dbReference type="OrthoDB" id="1743609at2759"/>
<proteinExistence type="predicted"/>
<gene>
    <name evidence="1" type="ORF">CTI12_AA253530</name>
</gene>
<name>A0A2U1NKM4_ARTAN</name>
<dbReference type="Proteomes" id="UP000245207">
    <property type="component" value="Unassembled WGS sequence"/>
</dbReference>
<organism evidence="1 2">
    <name type="scientific">Artemisia annua</name>
    <name type="common">Sweet wormwood</name>
    <dbReference type="NCBI Taxonomy" id="35608"/>
    <lineage>
        <taxon>Eukaryota</taxon>
        <taxon>Viridiplantae</taxon>
        <taxon>Streptophyta</taxon>
        <taxon>Embryophyta</taxon>
        <taxon>Tracheophyta</taxon>
        <taxon>Spermatophyta</taxon>
        <taxon>Magnoliopsida</taxon>
        <taxon>eudicotyledons</taxon>
        <taxon>Gunneridae</taxon>
        <taxon>Pentapetalae</taxon>
        <taxon>asterids</taxon>
        <taxon>campanulids</taxon>
        <taxon>Asterales</taxon>
        <taxon>Asteraceae</taxon>
        <taxon>Asteroideae</taxon>
        <taxon>Anthemideae</taxon>
        <taxon>Artemisiinae</taxon>
        <taxon>Artemisia</taxon>
    </lineage>
</organism>
<accession>A0A2U1NKM4</accession>
<dbReference type="AlphaFoldDB" id="A0A2U1NKM4"/>
<keyword evidence="1" id="KW-0695">RNA-directed DNA polymerase</keyword>